<dbReference type="PANTHER" id="PTHR12360">
    <property type="entry name" value="NUCLEAR TRANSCRIPTION FACTOR, X-BOX BINDING 1 NFX1"/>
    <property type="match status" value="1"/>
</dbReference>
<feature type="domain" description="RING-type" evidence="11">
    <location>
        <begin position="78"/>
        <end position="127"/>
    </location>
</feature>
<evidence type="ECO:0000256" key="5">
    <source>
        <dbReference type="ARBA" id="ARBA00022771"/>
    </source>
</evidence>
<comment type="similarity">
    <text evidence="2">Belongs to the NFX1 family.</text>
</comment>
<dbReference type="Pfam" id="PF01422">
    <property type="entry name" value="zf-NF-X1"/>
    <property type="match status" value="3"/>
</dbReference>
<dbReference type="GO" id="GO:0005634">
    <property type="term" value="C:nucleus"/>
    <property type="evidence" value="ECO:0007669"/>
    <property type="project" value="UniProtKB-SubCell"/>
</dbReference>
<dbReference type="InterPro" id="IPR034078">
    <property type="entry name" value="NFX1_fam"/>
</dbReference>
<evidence type="ECO:0000256" key="2">
    <source>
        <dbReference type="ARBA" id="ARBA00007269"/>
    </source>
</evidence>
<dbReference type="PROSITE" id="PS51061">
    <property type="entry name" value="R3H"/>
    <property type="match status" value="1"/>
</dbReference>
<dbReference type="OrthoDB" id="6512771at2759"/>
<keyword evidence="6" id="KW-0862">Zinc</keyword>
<evidence type="ECO:0000256" key="6">
    <source>
        <dbReference type="ARBA" id="ARBA00022833"/>
    </source>
</evidence>
<comment type="subcellular location">
    <subcellularLocation>
        <location evidence="1">Nucleus</location>
    </subcellularLocation>
</comment>
<dbReference type="GO" id="GO:0008270">
    <property type="term" value="F:zinc ion binding"/>
    <property type="evidence" value="ECO:0007669"/>
    <property type="project" value="UniProtKB-KW"/>
</dbReference>
<evidence type="ECO:0000256" key="10">
    <source>
        <dbReference type="PROSITE-ProRule" id="PRU00175"/>
    </source>
</evidence>
<dbReference type="OMA" id="CPHPCDS"/>
<feature type="domain" description="R3H" evidence="12">
    <location>
        <begin position="731"/>
        <end position="794"/>
    </location>
</feature>
<dbReference type="SMART" id="SM00393">
    <property type="entry name" value="R3H"/>
    <property type="match status" value="1"/>
</dbReference>
<accession>A0A1G4MDK1</accession>
<dbReference type="PANTHER" id="PTHR12360:SF12">
    <property type="entry name" value="TRANSCRIPTIONAL REPRESSOR NF-X1"/>
    <property type="match status" value="1"/>
</dbReference>
<dbReference type="CDD" id="cd06008">
    <property type="entry name" value="NF-X1-zinc-finger"/>
    <property type="match status" value="4"/>
</dbReference>
<dbReference type="InterPro" id="IPR000967">
    <property type="entry name" value="Znf_NFX1"/>
</dbReference>
<organism evidence="13 14">
    <name type="scientific">Lachancea fermentati</name>
    <name type="common">Zygosaccharomyces fermentati</name>
    <dbReference type="NCBI Taxonomy" id="4955"/>
    <lineage>
        <taxon>Eukaryota</taxon>
        <taxon>Fungi</taxon>
        <taxon>Dikarya</taxon>
        <taxon>Ascomycota</taxon>
        <taxon>Saccharomycotina</taxon>
        <taxon>Saccharomycetes</taxon>
        <taxon>Saccharomycetales</taxon>
        <taxon>Saccharomycetaceae</taxon>
        <taxon>Lachancea</taxon>
    </lineage>
</organism>
<protein>
    <submittedName>
        <fullName evidence="13">LAFE_0E10902g1_1</fullName>
    </submittedName>
</protein>
<keyword evidence="14" id="KW-1185">Reference proteome</keyword>
<dbReference type="Gene3D" id="3.30.1370.50">
    <property type="entry name" value="R3H-like domain"/>
    <property type="match status" value="1"/>
</dbReference>
<dbReference type="InterPro" id="IPR036867">
    <property type="entry name" value="R3H_dom_sf"/>
</dbReference>
<dbReference type="EMBL" id="LT598488">
    <property type="protein sequence ID" value="SCW01953.1"/>
    <property type="molecule type" value="Genomic_DNA"/>
</dbReference>
<dbReference type="SUPFAM" id="SSF57850">
    <property type="entry name" value="RING/U-box"/>
    <property type="match status" value="1"/>
</dbReference>
<keyword evidence="7" id="KW-0805">Transcription regulation</keyword>
<dbReference type="GO" id="GO:0000122">
    <property type="term" value="P:negative regulation of transcription by RNA polymerase II"/>
    <property type="evidence" value="ECO:0007669"/>
    <property type="project" value="TreeGrafter"/>
</dbReference>
<gene>
    <name evidence="13" type="ORF">LAFE_0E10902G</name>
</gene>
<sequence length="981" mass="110620">MKNLIESCSSHLIVRDTLMSGVAEVEDNPQLEDALNTVVSSSAEEFDTSSEAETSDEDDIPYYEQAVVDIRKGDRYQCMICTVEMDYTCNMYACPHCYRVFDYECIREWALKSTHKSPDNVWKCPNCYHPSKQVPAKNKYTCWCGKNMHPEPNPLEPNSCGQTCDAPTCVHGCSKTCHLGPHPQCMRIIKIKCLCGRHSREVLCFESKKEQKFFQCGEPCGLTLPCCVHKCKRKCHKGPCGKCPEVLNGSIKCYCGEQRKDKILCKDVVIQGRSVNKKGEKWIGAFACSKIRSVTYSCGNHAFTEDCKAPPSLPKRVQCPFAPKMLKTCPCGKSPLKALDKVRTRCTDPIPTCDSICGKRLQCGKHECPFTCHTGPCMDPCLVSDKVQCSCHARSFMVPCQFETEPHCNTKCESLMSCRRHRCVERCCSGRSLAQRREKTIFLARDRLDESLVEAEHICLKQCNLKLACGRHYCQNKCHPGSCPPCLESDSNDLVCPCGRTVVPAPVRCGTKLPSCPYPCVKTLQGPLDCGHPPMPHKCHSSEVQCPSCTAPVFKTCNCGKNEKVRTVCFQKNVSCGKICKLPLKFCHHGCQRACHEVGKCQTTCNQKCALQRSNCSHTCQWKCHGSNHCPDTPCKIRVLLKCECGRLESYAQCGATNEKSSIELSQLPCNEECEVLKRHRTLMEAFGIRDESSKLRQINEIQNLAEKVATFEELLLPFTEATLSIYARQTTWCSQIASFLDRLMDENNRQSLHFKPMRAPQRNFIHEIAKAYNLYSESQDMEPKRSVFVKKNVDSRRPLISLEEALPLYQSFKQFQKEKKAQDLEKSKTHRILNVTVEESQMKPAKATYNGLIIRGILDGVTEDDIKDCFGQYLKYTLLSNPVYSTLSSSELIIYPHDYHSVTVNVENDLRQLVGHFDHIVRDKFIGESVAVCQVEKYLEGMNSDGKEEYSHKRDVSSLQLSEVKADTKGTLKDADADAS</sequence>
<evidence type="ECO:0000259" key="12">
    <source>
        <dbReference type="PROSITE" id="PS51061"/>
    </source>
</evidence>
<dbReference type="Proteomes" id="UP000190831">
    <property type="component" value="Chromosome E"/>
</dbReference>
<evidence type="ECO:0000313" key="13">
    <source>
        <dbReference type="EMBL" id="SCW01953.1"/>
    </source>
</evidence>
<evidence type="ECO:0000256" key="1">
    <source>
        <dbReference type="ARBA" id="ARBA00004123"/>
    </source>
</evidence>
<keyword evidence="8" id="KW-0804">Transcription</keyword>
<keyword evidence="3" id="KW-0479">Metal-binding</keyword>
<dbReference type="InterPro" id="IPR001374">
    <property type="entry name" value="R3H_dom"/>
</dbReference>
<dbReference type="STRING" id="4955.A0A1G4MDK1"/>
<dbReference type="InterPro" id="IPR034077">
    <property type="entry name" value="R3H_FAP1"/>
</dbReference>
<evidence type="ECO:0000259" key="11">
    <source>
        <dbReference type="PROSITE" id="PS50089"/>
    </source>
</evidence>
<dbReference type="SUPFAM" id="SSF82708">
    <property type="entry name" value="R3H domain"/>
    <property type="match status" value="1"/>
</dbReference>
<reference evidence="14" key="1">
    <citation type="submission" date="2016-03" db="EMBL/GenBank/DDBJ databases">
        <authorList>
            <person name="Devillers H."/>
        </authorList>
    </citation>
    <scope>NUCLEOTIDE SEQUENCE [LARGE SCALE GENOMIC DNA]</scope>
</reference>
<dbReference type="PROSITE" id="PS50089">
    <property type="entry name" value="ZF_RING_2"/>
    <property type="match status" value="1"/>
</dbReference>
<keyword evidence="5 10" id="KW-0863">Zinc-finger</keyword>
<dbReference type="AlphaFoldDB" id="A0A1G4MDK1"/>
<evidence type="ECO:0000256" key="4">
    <source>
        <dbReference type="ARBA" id="ARBA00022737"/>
    </source>
</evidence>
<evidence type="ECO:0000256" key="7">
    <source>
        <dbReference type="ARBA" id="ARBA00023015"/>
    </source>
</evidence>
<evidence type="ECO:0000256" key="3">
    <source>
        <dbReference type="ARBA" id="ARBA00022723"/>
    </source>
</evidence>
<dbReference type="Pfam" id="PF01424">
    <property type="entry name" value="R3H"/>
    <property type="match status" value="1"/>
</dbReference>
<evidence type="ECO:0000256" key="9">
    <source>
        <dbReference type="ARBA" id="ARBA00023242"/>
    </source>
</evidence>
<dbReference type="InterPro" id="IPR001841">
    <property type="entry name" value="Znf_RING"/>
</dbReference>
<proteinExistence type="inferred from homology"/>
<evidence type="ECO:0000313" key="14">
    <source>
        <dbReference type="Proteomes" id="UP000190831"/>
    </source>
</evidence>
<dbReference type="GO" id="GO:0000981">
    <property type="term" value="F:DNA-binding transcription factor activity, RNA polymerase II-specific"/>
    <property type="evidence" value="ECO:0007669"/>
    <property type="project" value="TreeGrafter"/>
</dbReference>
<dbReference type="SMART" id="SM00438">
    <property type="entry name" value="ZnF_NFX"/>
    <property type="match status" value="7"/>
</dbReference>
<name>A0A1G4MDK1_LACFM</name>
<keyword evidence="4" id="KW-0677">Repeat</keyword>
<evidence type="ECO:0000256" key="8">
    <source>
        <dbReference type="ARBA" id="ARBA00023163"/>
    </source>
</evidence>
<dbReference type="GO" id="GO:0000977">
    <property type="term" value="F:RNA polymerase II transcription regulatory region sequence-specific DNA binding"/>
    <property type="evidence" value="ECO:0007669"/>
    <property type="project" value="TreeGrafter"/>
</dbReference>
<dbReference type="CDD" id="cd06006">
    <property type="entry name" value="R3H_unknown_2"/>
    <property type="match status" value="1"/>
</dbReference>
<keyword evidence="9" id="KW-0539">Nucleus</keyword>